<feature type="transmembrane region" description="Helical" evidence="1">
    <location>
        <begin position="9"/>
        <end position="33"/>
    </location>
</feature>
<keyword evidence="1" id="KW-0812">Transmembrane</keyword>
<sequence length="69" mass="8363">MLNDRLGHLLFMPISMVNQYPIFYLFFVSAVVAFLAPNIFYLSGFVISCFYYCYYYYLMEWHIPLTMYP</sequence>
<accession>A0A0A9FXL2</accession>
<keyword evidence="1" id="KW-0472">Membrane</keyword>
<dbReference type="AlphaFoldDB" id="A0A0A9FXL2"/>
<evidence type="ECO:0000313" key="2">
    <source>
        <dbReference type="EMBL" id="JAE15974.1"/>
    </source>
</evidence>
<feature type="transmembrane region" description="Helical" evidence="1">
    <location>
        <begin position="39"/>
        <end position="58"/>
    </location>
</feature>
<protein>
    <submittedName>
        <fullName evidence="2">Uncharacterized protein</fullName>
    </submittedName>
</protein>
<organism evidence="2">
    <name type="scientific">Arundo donax</name>
    <name type="common">Giant reed</name>
    <name type="synonym">Donax arundinaceus</name>
    <dbReference type="NCBI Taxonomy" id="35708"/>
    <lineage>
        <taxon>Eukaryota</taxon>
        <taxon>Viridiplantae</taxon>
        <taxon>Streptophyta</taxon>
        <taxon>Embryophyta</taxon>
        <taxon>Tracheophyta</taxon>
        <taxon>Spermatophyta</taxon>
        <taxon>Magnoliopsida</taxon>
        <taxon>Liliopsida</taxon>
        <taxon>Poales</taxon>
        <taxon>Poaceae</taxon>
        <taxon>PACMAD clade</taxon>
        <taxon>Arundinoideae</taxon>
        <taxon>Arundineae</taxon>
        <taxon>Arundo</taxon>
    </lineage>
</organism>
<evidence type="ECO:0000256" key="1">
    <source>
        <dbReference type="SAM" id="Phobius"/>
    </source>
</evidence>
<dbReference type="EMBL" id="GBRH01181922">
    <property type="protein sequence ID" value="JAE15974.1"/>
    <property type="molecule type" value="Transcribed_RNA"/>
</dbReference>
<proteinExistence type="predicted"/>
<reference evidence="2" key="1">
    <citation type="submission" date="2014-09" db="EMBL/GenBank/DDBJ databases">
        <authorList>
            <person name="Magalhaes I.L.F."/>
            <person name="Oliveira U."/>
            <person name="Santos F.R."/>
            <person name="Vidigal T.H.D.A."/>
            <person name="Brescovit A.D."/>
            <person name="Santos A.J."/>
        </authorList>
    </citation>
    <scope>NUCLEOTIDE SEQUENCE</scope>
    <source>
        <tissue evidence="2">Shoot tissue taken approximately 20 cm above the soil surface</tissue>
    </source>
</reference>
<name>A0A0A9FXL2_ARUDO</name>
<reference evidence="2" key="2">
    <citation type="journal article" date="2015" name="Data Brief">
        <title>Shoot transcriptome of the giant reed, Arundo donax.</title>
        <authorList>
            <person name="Barrero R.A."/>
            <person name="Guerrero F.D."/>
            <person name="Moolhuijzen P."/>
            <person name="Goolsby J.A."/>
            <person name="Tidwell J."/>
            <person name="Bellgard S.E."/>
            <person name="Bellgard M.I."/>
        </authorList>
    </citation>
    <scope>NUCLEOTIDE SEQUENCE</scope>
    <source>
        <tissue evidence="2">Shoot tissue taken approximately 20 cm above the soil surface</tissue>
    </source>
</reference>
<keyword evidence="1" id="KW-1133">Transmembrane helix</keyword>